<dbReference type="PANTHER" id="PTHR22768:SF0">
    <property type="entry name" value="DNA REPLICATION COMPLEX GINS PROTEIN PSF3"/>
    <property type="match status" value="1"/>
</dbReference>
<sequence length="299" mass="32702">MGILEFGAIRLGSRISSRILVVCFGKRWIGGTSTTHWAVPMSTRRSSRVQQTAGGNSGTRRPRAPTGPLVDPESPTGRPRVSNWSTPSLPLVDPEAFHPASGLTRQHLNSSASTLVRRLVMAQYWDIDAILTDSLRVPSTFETTVANLGYLDGNPGSAIKEGTKLELPLWLAEMLAVSQNQAGTSTLTLDLPHSLSPRVLNALKADPRTLDLRVLAPHFYALGARMLDLFEEDEVSEVLADSFKKRAKEISDQAHNPRGALGEGAEFLRGLDEEERQLFKAAHESAKGVRSWMADLKKT</sequence>
<comment type="subcellular location">
    <subcellularLocation>
        <location evidence="1 6">Nucleus</location>
    </subcellularLocation>
</comment>
<dbReference type="PANTHER" id="PTHR22768">
    <property type="entry name" value="DNA REPLICATION COMPLEX GINS PROTEIN PSF3"/>
    <property type="match status" value="1"/>
</dbReference>
<proteinExistence type="inferred from homology"/>
<dbReference type="Pfam" id="PF05916">
    <property type="entry name" value="Sld5"/>
    <property type="match status" value="1"/>
</dbReference>
<dbReference type="InterPro" id="IPR036224">
    <property type="entry name" value="GINS_bundle-like_dom_sf"/>
</dbReference>
<dbReference type="SUPFAM" id="SSF158573">
    <property type="entry name" value="GINS helical bundle-like"/>
    <property type="match status" value="1"/>
</dbReference>
<organism evidence="10 11">
    <name type="scientific">Venturia nashicola</name>
    <dbReference type="NCBI Taxonomy" id="86259"/>
    <lineage>
        <taxon>Eukaryota</taxon>
        <taxon>Fungi</taxon>
        <taxon>Dikarya</taxon>
        <taxon>Ascomycota</taxon>
        <taxon>Pezizomycotina</taxon>
        <taxon>Dothideomycetes</taxon>
        <taxon>Pleosporomycetidae</taxon>
        <taxon>Venturiales</taxon>
        <taxon>Venturiaceae</taxon>
        <taxon>Venturia</taxon>
    </lineage>
</organism>
<dbReference type="EMBL" id="SNSC02000022">
    <property type="protein sequence ID" value="TID14507.1"/>
    <property type="molecule type" value="Genomic_DNA"/>
</dbReference>
<reference evidence="10 11" key="1">
    <citation type="submission" date="2019-04" db="EMBL/GenBank/DDBJ databases">
        <title>High contiguity whole genome sequence and gene annotation resource for two Venturia nashicola isolates.</title>
        <authorList>
            <person name="Prokchorchik M."/>
            <person name="Won K."/>
            <person name="Lee Y."/>
            <person name="Choi E.D."/>
            <person name="Segonzac C."/>
            <person name="Sohn K.H."/>
        </authorList>
    </citation>
    <scope>NUCLEOTIDE SEQUENCE [LARGE SCALE GENOMIC DNA]</scope>
    <source>
        <strain evidence="10 11">PRI2</strain>
    </source>
</reference>
<evidence type="ECO:0000256" key="5">
    <source>
        <dbReference type="ARBA" id="ARBA00023242"/>
    </source>
</evidence>
<comment type="similarity">
    <text evidence="2 6">Belongs to the GINS3/PSF3 family.</text>
</comment>
<comment type="caution">
    <text evidence="10">The sequence shown here is derived from an EMBL/GenBank/DDBJ whole genome shotgun (WGS) entry which is preliminary data.</text>
</comment>
<dbReference type="InterPro" id="IPR055221">
    <property type="entry name" value="PSF3_N"/>
</dbReference>
<accession>A0A4Z1NGL2</accession>
<evidence type="ECO:0000313" key="10">
    <source>
        <dbReference type="EMBL" id="TID14507.1"/>
    </source>
</evidence>
<evidence type="ECO:0000256" key="4">
    <source>
        <dbReference type="ARBA" id="ARBA00022705"/>
    </source>
</evidence>
<dbReference type="AlphaFoldDB" id="A0A4Z1NGL2"/>
<dbReference type="CDD" id="cd11713">
    <property type="entry name" value="GINS_A_psf3"/>
    <property type="match status" value="1"/>
</dbReference>
<dbReference type="SUPFAM" id="SSF160059">
    <property type="entry name" value="PriA/YqbF domain"/>
    <property type="match status" value="1"/>
</dbReference>
<keyword evidence="5 6" id="KW-0539">Nucleus</keyword>
<keyword evidence="4 6" id="KW-0235">DNA replication</keyword>
<dbReference type="Pfam" id="PF22466">
    <property type="entry name" value="PSF3_N"/>
    <property type="match status" value="1"/>
</dbReference>
<dbReference type="GO" id="GO:0000811">
    <property type="term" value="C:GINS complex"/>
    <property type="evidence" value="ECO:0007669"/>
    <property type="project" value="UniProtKB-UniRule"/>
</dbReference>
<evidence type="ECO:0000256" key="7">
    <source>
        <dbReference type="SAM" id="MobiDB-lite"/>
    </source>
</evidence>
<name>A0A4Z1NGL2_9PEZI</name>
<protein>
    <recommendedName>
        <fullName evidence="3 6">DNA replication complex GINS protein PSF3</fullName>
    </recommendedName>
</protein>
<evidence type="ECO:0000256" key="2">
    <source>
        <dbReference type="ARBA" id="ARBA00006343"/>
    </source>
</evidence>
<comment type="function">
    <text evidence="6">The GINS complex plays an essential role in the initiation of DNA replication.</text>
</comment>
<evidence type="ECO:0000256" key="6">
    <source>
        <dbReference type="RuleBase" id="RU367161"/>
    </source>
</evidence>
<dbReference type="STRING" id="86259.A0A4Z1NGL2"/>
<dbReference type="GO" id="GO:1902975">
    <property type="term" value="P:mitotic DNA replication initiation"/>
    <property type="evidence" value="ECO:0007669"/>
    <property type="project" value="TreeGrafter"/>
</dbReference>
<dbReference type="InterPro" id="IPR038437">
    <property type="entry name" value="GINS_Psf3_sf"/>
</dbReference>
<feature type="domain" description="GINS subunit" evidence="8">
    <location>
        <begin position="195"/>
        <end position="293"/>
    </location>
</feature>
<evidence type="ECO:0000256" key="1">
    <source>
        <dbReference type="ARBA" id="ARBA00004123"/>
    </source>
</evidence>
<dbReference type="InterPro" id="IPR010492">
    <property type="entry name" value="GINS_Psf3"/>
</dbReference>
<dbReference type="Gene3D" id="1.20.58.2050">
    <property type="match status" value="1"/>
</dbReference>
<dbReference type="Proteomes" id="UP000298493">
    <property type="component" value="Unassembled WGS sequence"/>
</dbReference>
<feature type="region of interest" description="Disordered" evidence="7">
    <location>
        <begin position="41"/>
        <end position="85"/>
    </location>
</feature>
<dbReference type="CDD" id="cd21693">
    <property type="entry name" value="GINS_B_Psf3"/>
    <property type="match status" value="1"/>
</dbReference>
<evidence type="ECO:0000313" key="11">
    <source>
        <dbReference type="Proteomes" id="UP000298493"/>
    </source>
</evidence>
<evidence type="ECO:0000259" key="9">
    <source>
        <dbReference type="Pfam" id="PF22466"/>
    </source>
</evidence>
<comment type="subunit">
    <text evidence="6">Component of the GINS complex.</text>
</comment>
<feature type="domain" description="DNA replication complex GINS protein PSF3 N-terminal" evidence="9">
    <location>
        <begin position="125"/>
        <end position="177"/>
    </location>
</feature>
<keyword evidence="11" id="KW-1185">Reference proteome</keyword>
<dbReference type="InterPro" id="IPR021151">
    <property type="entry name" value="GINS_A"/>
</dbReference>
<evidence type="ECO:0000256" key="3">
    <source>
        <dbReference type="ARBA" id="ARBA00015140"/>
    </source>
</evidence>
<gene>
    <name evidence="10" type="ORF">E6O75_ATG08653</name>
</gene>
<evidence type="ECO:0000259" key="8">
    <source>
        <dbReference type="Pfam" id="PF05916"/>
    </source>
</evidence>